<name>T1D2C5_9ZZZZ</name>
<dbReference type="PRINTS" id="PR00149">
    <property type="entry name" value="FUMRATELYASE"/>
</dbReference>
<gene>
    <name evidence="3" type="ORF">B1A_03316</name>
</gene>
<dbReference type="GO" id="GO:0006531">
    <property type="term" value="P:aspartate metabolic process"/>
    <property type="evidence" value="ECO:0007669"/>
    <property type="project" value="TreeGrafter"/>
</dbReference>
<dbReference type="PANTHER" id="PTHR42696">
    <property type="entry name" value="ASPARTATE AMMONIA-LYASE"/>
    <property type="match status" value="1"/>
</dbReference>
<dbReference type="InterPro" id="IPR051546">
    <property type="entry name" value="Aspartate_Ammonia-Lyase"/>
</dbReference>
<sequence length="131" mass="14805">MVQACDDILSGKLTNQFVIDVFQAGAGTSFNMNCNEVICNLALEKAGRKKGDFAFIHPNDHVNMSQSTNDFYPTMMRINVIIKYEKLVRELKELKKSTEKKAKEFAEVKKPGRTHLQDAAPMTLGMEFSAW</sequence>
<reference evidence="3" key="1">
    <citation type="submission" date="2013-08" db="EMBL/GenBank/DDBJ databases">
        <authorList>
            <person name="Mendez C."/>
            <person name="Richter M."/>
            <person name="Ferrer M."/>
            <person name="Sanchez J."/>
        </authorList>
    </citation>
    <scope>NUCLEOTIDE SEQUENCE</scope>
</reference>
<dbReference type="Pfam" id="PF00206">
    <property type="entry name" value="Lyase_1"/>
    <property type="match status" value="1"/>
</dbReference>
<dbReference type="GO" id="GO:0008797">
    <property type="term" value="F:aspartate ammonia-lyase activity"/>
    <property type="evidence" value="ECO:0007669"/>
    <property type="project" value="TreeGrafter"/>
</dbReference>
<keyword evidence="3" id="KW-0456">Lyase</keyword>
<proteinExistence type="predicted"/>
<accession>T1D2C5</accession>
<dbReference type="Gene3D" id="1.10.275.10">
    <property type="entry name" value="Fumarase/aspartase (N-terminal domain)"/>
    <property type="match status" value="1"/>
</dbReference>
<dbReference type="InterPro" id="IPR022761">
    <property type="entry name" value="Fumarate_lyase_N"/>
</dbReference>
<evidence type="ECO:0000313" key="3">
    <source>
        <dbReference type="EMBL" id="EQD76580.1"/>
    </source>
</evidence>
<dbReference type="AlphaFoldDB" id="T1D2C5"/>
<dbReference type="InterPro" id="IPR024083">
    <property type="entry name" value="Fumarase/histidase_N"/>
</dbReference>
<evidence type="ECO:0000256" key="1">
    <source>
        <dbReference type="SAM" id="Coils"/>
    </source>
</evidence>
<feature type="coiled-coil region" evidence="1">
    <location>
        <begin position="81"/>
        <end position="108"/>
    </location>
</feature>
<protein>
    <submittedName>
        <fullName evidence="3">Aspartate ammonia-lyase</fullName>
    </submittedName>
</protein>
<dbReference type="InterPro" id="IPR000362">
    <property type="entry name" value="Fumarate_lyase_fam"/>
</dbReference>
<feature type="domain" description="Fumarate lyase N-terminal" evidence="2">
    <location>
        <begin position="2"/>
        <end position="131"/>
    </location>
</feature>
<feature type="non-terminal residue" evidence="3">
    <location>
        <position position="131"/>
    </location>
</feature>
<dbReference type="GO" id="GO:0005829">
    <property type="term" value="C:cytosol"/>
    <property type="evidence" value="ECO:0007669"/>
    <property type="project" value="TreeGrafter"/>
</dbReference>
<dbReference type="Gene3D" id="1.20.200.10">
    <property type="entry name" value="Fumarase/aspartase (Central domain)"/>
    <property type="match status" value="1"/>
</dbReference>
<reference evidence="3" key="2">
    <citation type="journal article" date="2014" name="ISME J.">
        <title>Microbial stratification in low pH oxic and suboxic macroscopic growths along an acid mine drainage.</title>
        <authorList>
            <person name="Mendez-Garcia C."/>
            <person name="Mesa V."/>
            <person name="Sprenger R.R."/>
            <person name="Richter M."/>
            <person name="Diez M.S."/>
            <person name="Solano J."/>
            <person name="Bargiela R."/>
            <person name="Golyshina O.V."/>
            <person name="Manteca A."/>
            <person name="Ramos J.L."/>
            <person name="Gallego J.R."/>
            <person name="Llorente I."/>
            <person name="Martins Dos Santos V.A."/>
            <person name="Jensen O.N."/>
            <person name="Pelaez A.I."/>
            <person name="Sanchez J."/>
            <person name="Ferrer M."/>
        </authorList>
    </citation>
    <scope>NUCLEOTIDE SEQUENCE</scope>
</reference>
<dbReference type="SUPFAM" id="SSF48557">
    <property type="entry name" value="L-aspartase-like"/>
    <property type="match status" value="1"/>
</dbReference>
<comment type="caution">
    <text evidence="3">The sequence shown here is derived from an EMBL/GenBank/DDBJ whole genome shotgun (WGS) entry which is preliminary data.</text>
</comment>
<dbReference type="PANTHER" id="PTHR42696:SF2">
    <property type="entry name" value="ASPARTATE AMMONIA-LYASE"/>
    <property type="match status" value="1"/>
</dbReference>
<dbReference type="InterPro" id="IPR008948">
    <property type="entry name" value="L-Aspartase-like"/>
</dbReference>
<keyword evidence="1" id="KW-0175">Coiled coil</keyword>
<organism evidence="3">
    <name type="scientific">mine drainage metagenome</name>
    <dbReference type="NCBI Taxonomy" id="410659"/>
    <lineage>
        <taxon>unclassified sequences</taxon>
        <taxon>metagenomes</taxon>
        <taxon>ecological metagenomes</taxon>
    </lineage>
</organism>
<dbReference type="EMBL" id="AUZX01002441">
    <property type="protein sequence ID" value="EQD76580.1"/>
    <property type="molecule type" value="Genomic_DNA"/>
</dbReference>
<evidence type="ECO:0000259" key="2">
    <source>
        <dbReference type="Pfam" id="PF00206"/>
    </source>
</evidence>